<feature type="active site" description="Nucleophile" evidence="4">
    <location>
        <position position="70"/>
    </location>
</feature>
<dbReference type="PANTHER" id="PTHR43780">
    <property type="entry name" value="1-AMINOCYCLOPROPANE-1-CARBOXYLATE DEAMINASE-RELATED"/>
    <property type="match status" value="1"/>
</dbReference>
<evidence type="ECO:0000256" key="4">
    <source>
        <dbReference type="PIRSR" id="PIRSR006278-1"/>
    </source>
</evidence>
<gene>
    <name evidence="7" type="ORF">LY01_01912</name>
</gene>
<dbReference type="GO" id="GO:0019148">
    <property type="term" value="F:D-cysteine desulfhydrase activity"/>
    <property type="evidence" value="ECO:0007669"/>
    <property type="project" value="TreeGrafter"/>
</dbReference>
<name>A0A2S6ILR3_9FLAO</name>
<evidence type="ECO:0000256" key="3">
    <source>
        <dbReference type="ARBA" id="ARBA00022898"/>
    </source>
</evidence>
<accession>A0A2S6ILR3</accession>
<proteinExistence type="inferred from homology"/>
<dbReference type="Gene3D" id="3.40.50.1100">
    <property type="match status" value="2"/>
</dbReference>
<protein>
    <submittedName>
        <fullName evidence="7">1-aminocyclopropane-1-carboxylate deaminase</fullName>
    </submittedName>
</protein>
<reference evidence="7 8" key="1">
    <citation type="submission" date="2018-02" db="EMBL/GenBank/DDBJ databases">
        <title>Genomic Encyclopedia of Archaeal and Bacterial Type Strains, Phase II (KMG-II): from individual species to whole genera.</title>
        <authorList>
            <person name="Goeker M."/>
        </authorList>
    </citation>
    <scope>NUCLEOTIDE SEQUENCE [LARGE SCALE GENOMIC DNA]</scope>
    <source>
        <strain evidence="7 8">DSM 16809</strain>
    </source>
</reference>
<dbReference type="Proteomes" id="UP000239002">
    <property type="component" value="Unassembled WGS sequence"/>
</dbReference>
<keyword evidence="3 5" id="KW-0663">Pyridoxal phosphate</keyword>
<feature type="modified residue" description="N6-(pyridoxal phosphate)lysine" evidence="5">
    <location>
        <position position="43"/>
    </location>
</feature>
<dbReference type="Pfam" id="PF00291">
    <property type="entry name" value="PALP"/>
    <property type="match status" value="1"/>
</dbReference>
<comment type="similarity">
    <text evidence="2">Belongs to the ACC deaminase/D-cysteine desulfhydrase family.</text>
</comment>
<feature type="domain" description="Tryptophan synthase beta chain-like PALP" evidence="6">
    <location>
        <begin position="30"/>
        <end position="291"/>
    </location>
</feature>
<evidence type="ECO:0000313" key="8">
    <source>
        <dbReference type="Proteomes" id="UP000239002"/>
    </source>
</evidence>
<evidence type="ECO:0000256" key="5">
    <source>
        <dbReference type="PIRSR" id="PIRSR006278-2"/>
    </source>
</evidence>
<sequence length="317" mass="35656">MRMNRLFKSQDSVNERFKSYRDLDIEMDMKRDDLLHKEVSGNKLRKLKYNLLQAQELGQDTILTYGGAFSNHIAATAAAGKLLGIKVIGIIRGEELGADLNKTLAGNATLRQAHVDGMKFHFVTREKYRDKETDLFLEEMKVLFGNFYNIPEGGTNELAVKGTQEILTESDKENYDIICVAAGTGGTAAGIINSAAPHQKVMVFSALKGDFMRSEIEKYTHGKEFEVIDEIAFGGYAKSDDRLIDYMNIRFRESGIPLEPIYTAKMMYGIEQMVESSVINGKTRILAIHTGGLQSITGYNKVLEKKRRLKISYENQL</sequence>
<organism evidence="7 8">
    <name type="scientific">Nonlabens xylanidelens</name>
    <dbReference type="NCBI Taxonomy" id="191564"/>
    <lineage>
        <taxon>Bacteria</taxon>
        <taxon>Pseudomonadati</taxon>
        <taxon>Bacteroidota</taxon>
        <taxon>Flavobacteriia</taxon>
        <taxon>Flavobacteriales</taxon>
        <taxon>Flavobacteriaceae</taxon>
        <taxon>Nonlabens</taxon>
    </lineage>
</organism>
<dbReference type="InterPro" id="IPR036052">
    <property type="entry name" value="TrpB-like_PALP_sf"/>
</dbReference>
<dbReference type="SUPFAM" id="SSF53686">
    <property type="entry name" value="Tryptophan synthase beta subunit-like PLP-dependent enzymes"/>
    <property type="match status" value="1"/>
</dbReference>
<dbReference type="InterPro" id="IPR027278">
    <property type="entry name" value="ACCD_DCysDesulf"/>
</dbReference>
<evidence type="ECO:0000256" key="2">
    <source>
        <dbReference type="ARBA" id="ARBA00008639"/>
    </source>
</evidence>
<comment type="caution">
    <text evidence="7">The sequence shown here is derived from an EMBL/GenBank/DDBJ whole genome shotgun (WGS) entry which is preliminary data.</text>
</comment>
<evidence type="ECO:0000256" key="1">
    <source>
        <dbReference type="ARBA" id="ARBA00001933"/>
    </source>
</evidence>
<evidence type="ECO:0000259" key="6">
    <source>
        <dbReference type="Pfam" id="PF00291"/>
    </source>
</evidence>
<dbReference type="EMBL" id="PTJE01000003">
    <property type="protein sequence ID" value="PPK95159.1"/>
    <property type="molecule type" value="Genomic_DNA"/>
</dbReference>
<evidence type="ECO:0000313" key="7">
    <source>
        <dbReference type="EMBL" id="PPK95159.1"/>
    </source>
</evidence>
<keyword evidence="8" id="KW-1185">Reference proteome</keyword>
<dbReference type="PANTHER" id="PTHR43780:SF2">
    <property type="entry name" value="1-AMINOCYCLOPROPANE-1-CARBOXYLATE DEAMINASE-RELATED"/>
    <property type="match status" value="1"/>
</dbReference>
<dbReference type="AlphaFoldDB" id="A0A2S6ILR3"/>
<dbReference type="PIRSF" id="PIRSF006278">
    <property type="entry name" value="ACCD_DCysDesulf"/>
    <property type="match status" value="1"/>
</dbReference>
<comment type="cofactor">
    <cofactor evidence="1">
        <name>pyridoxal 5'-phosphate</name>
        <dbReference type="ChEBI" id="CHEBI:597326"/>
    </cofactor>
</comment>
<dbReference type="InterPro" id="IPR001926">
    <property type="entry name" value="TrpB-like_PALP"/>
</dbReference>